<proteinExistence type="predicted"/>
<keyword evidence="2" id="KW-1185">Reference proteome</keyword>
<evidence type="ECO:0008006" key="3">
    <source>
        <dbReference type="Google" id="ProtNLM"/>
    </source>
</evidence>
<protein>
    <recommendedName>
        <fullName evidence="3">Lipoprotein</fullName>
    </recommendedName>
</protein>
<evidence type="ECO:0000313" key="2">
    <source>
        <dbReference type="Proteomes" id="UP001265700"/>
    </source>
</evidence>
<sequence>MSTSFGDKMRGVLASAIKRRIIARRFWVGSAAVVLTLGLVACSTARLAYNQAPNLTYWWLDDHIDFTSDQTPQVRSKIGAFFEWHRRNELPMYSQRLQAWQALAQRDITPAQACTEFEAIRQRIDAAAERMVAPMAKMALQLDADQLANLQRRQAKSNEEFAKDHLRPDREQALDKRLKKAVERSERFYGALTAAQRELLRDQLRRSPWDPERTQAERERRQADLLKTVRELQANPAIAEQAVREHVARISRSPTPGYPEYSARLVQHGCAQFAALHNSTTPEQRANAVNALKGYEADVVSLASRD</sequence>
<comment type="caution">
    <text evidence="1">The sequence shown here is derived from an EMBL/GenBank/DDBJ whole genome shotgun (WGS) entry which is preliminary data.</text>
</comment>
<evidence type="ECO:0000313" key="1">
    <source>
        <dbReference type="EMBL" id="MDR7152007.1"/>
    </source>
</evidence>
<organism evidence="1 2">
    <name type="scientific">Hydrogenophaga palleronii</name>
    <dbReference type="NCBI Taxonomy" id="65655"/>
    <lineage>
        <taxon>Bacteria</taxon>
        <taxon>Pseudomonadati</taxon>
        <taxon>Pseudomonadota</taxon>
        <taxon>Betaproteobacteria</taxon>
        <taxon>Burkholderiales</taxon>
        <taxon>Comamonadaceae</taxon>
        <taxon>Hydrogenophaga</taxon>
    </lineage>
</organism>
<name>A0ABU1WRT4_9BURK</name>
<dbReference type="Pfam" id="PF19795">
    <property type="entry name" value="DUF6279"/>
    <property type="match status" value="1"/>
</dbReference>
<dbReference type="RefSeq" id="WP_310320324.1">
    <property type="nucleotide sequence ID" value="NZ_JAVDWU010000009.1"/>
</dbReference>
<accession>A0ABU1WRT4</accession>
<reference evidence="1 2" key="1">
    <citation type="submission" date="2023-07" db="EMBL/GenBank/DDBJ databases">
        <title>Sorghum-associated microbial communities from plants grown in Nebraska, USA.</title>
        <authorList>
            <person name="Schachtman D."/>
        </authorList>
    </citation>
    <scope>NUCLEOTIDE SEQUENCE [LARGE SCALE GENOMIC DNA]</scope>
    <source>
        <strain evidence="1 2">4249</strain>
    </source>
</reference>
<dbReference type="Proteomes" id="UP001265700">
    <property type="component" value="Unassembled WGS sequence"/>
</dbReference>
<dbReference type="EMBL" id="JAVDWU010000009">
    <property type="protein sequence ID" value="MDR7152007.1"/>
    <property type="molecule type" value="Genomic_DNA"/>
</dbReference>
<gene>
    <name evidence="1" type="ORF">J2W49_003983</name>
</gene>